<proteinExistence type="predicted"/>
<keyword evidence="1" id="KW-0812">Transmembrane</keyword>
<accession>A6IE29</accession>
<organism evidence="2 3">
    <name type="scientific">Rattus norvegicus</name>
    <name type="common">Rat</name>
    <dbReference type="NCBI Taxonomy" id="10116"/>
    <lineage>
        <taxon>Eukaryota</taxon>
        <taxon>Metazoa</taxon>
        <taxon>Chordata</taxon>
        <taxon>Craniata</taxon>
        <taxon>Vertebrata</taxon>
        <taxon>Euteleostomi</taxon>
        <taxon>Mammalia</taxon>
        <taxon>Eutheria</taxon>
        <taxon>Euarchontoglires</taxon>
        <taxon>Glires</taxon>
        <taxon>Rodentia</taxon>
        <taxon>Myomorpha</taxon>
        <taxon>Muroidea</taxon>
        <taxon>Muridae</taxon>
        <taxon>Murinae</taxon>
        <taxon>Rattus</taxon>
    </lineage>
</organism>
<keyword evidence="1" id="KW-1133">Transmembrane helix</keyword>
<evidence type="ECO:0000256" key="1">
    <source>
        <dbReference type="SAM" id="Phobius"/>
    </source>
</evidence>
<keyword evidence="1" id="KW-0472">Membrane</keyword>
<name>A6IE29_RAT</name>
<protein>
    <submittedName>
        <fullName evidence="2">RCG28065</fullName>
    </submittedName>
</protein>
<evidence type="ECO:0000313" key="2">
    <source>
        <dbReference type="EMBL" id="EDM15116.1"/>
    </source>
</evidence>
<feature type="transmembrane region" description="Helical" evidence="1">
    <location>
        <begin position="6"/>
        <end position="22"/>
    </location>
</feature>
<sequence>MVSSVILLWCLLYPMMTIWTRFPSTRSAIHLKTTLCLWRT</sequence>
<reference evidence="3" key="1">
    <citation type="submission" date="2005-09" db="EMBL/GenBank/DDBJ databases">
        <authorList>
            <person name="Mural R.J."/>
            <person name="Li P.W."/>
            <person name="Adams M.D."/>
            <person name="Amanatides P.G."/>
            <person name="Baden-Tillson H."/>
            <person name="Barnstead M."/>
            <person name="Chin S.H."/>
            <person name="Dew I."/>
            <person name="Evans C.A."/>
            <person name="Ferriera S."/>
            <person name="Flanigan M."/>
            <person name="Fosler C."/>
            <person name="Glodek A."/>
            <person name="Gu Z."/>
            <person name="Holt R.A."/>
            <person name="Jennings D."/>
            <person name="Kraft C.L."/>
            <person name="Lu F."/>
            <person name="Nguyen T."/>
            <person name="Nusskern D.R."/>
            <person name="Pfannkoch C.M."/>
            <person name="Sitter C."/>
            <person name="Sutton G.G."/>
            <person name="Venter J.C."/>
            <person name="Wang Z."/>
            <person name="Woodage T."/>
            <person name="Zheng X.H."/>
            <person name="Zhong F."/>
        </authorList>
    </citation>
    <scope>NUCLEOTIDE SEQUENCE [LARGE SCALE GENOMIC DNA]</scope>
    <source>
        <strain>BN</strain>
        <strain evidence="3">Sprague-Dawley</strain>
    </source>
</reference>
<dbReference type="EMBL" id="CH473959">
    <property type="protein sequence ID" value="EDM15116.1"/>
    <property type="molecule type" value="Genomic_DNA"/>
</dbReference>
<dbReference type="Proteomes" id="UP000234681">
    <property type="component" value="Chromosome 4"/>
</dbReference>
<dbReference type="AlphaFoldDB" id="A6IE29"/>
<gene>
    <name evidence="2" type="ORF">rCG_28065</name>
</gene>
<evidence type="ECO:0000313" key="3">
    <source>
        <dbReference type="Proteomes" id="UP000234681"/>
    </source>
</evidence>